<feature type="non-terminal residue" evidence="1">
    <location>
        <position position="1"/>
    </location>
</feature>
<feature type="non-terminal residue" evidence="1">
    <location>
        <position position="62"/>
    </location>
</feature>
<evidence type="ECO:0008006" key="3">
    <source>
        <dbReference type="Google" id="ProtNLM"/>
    </source>
</evidence>
<evidence type="ECO:0000313" key="2">
    <source>
        <dbReference type="Proteomes" id="UP000479710"/>
    </source>
</evidence>
<reference evidence="1 2" key="1">
    <citation type="submission" date="2019-11" db="EMBL/GenBank/DDBJ databases">
        <title>Whole genome sequence of Oryza granulata.</title>
        <authorList>
            <person name="Li W."/>
        </authorList>
    </citation>
    <scope>NUCLEOTIDE SEQUENCE [LARGE SCALE GENOMIC DNA]</scope>
    <source>
        <strain evidence="2">cv. Menghai</strain>
        <tissue evidence="1">Leaf</tissue>
    </source>
</reference>
<comment type="caution">
    <text evidence="1">The sequence shown here is derived from an EMBL/GenBank/DDBJ whole genome shotgun (WGS) entry which is preliminary data.</text>
</comment>
<proteinExistence type="predicted"/>
<keyword evidence="2" id="KW-1185">Reference proteome</keyword>
<gene>
    <name evidence="1" type="ORF">E2562_012749</name>
</gene>
<dbReference type="AlphaFoldDB" id="A0A6G1DJM5"/>
<dbReference type="Proteomes" id="UP000479710">
    <property type="component" value="Unassembled WGS sequence"/>
</dbReference>
<accession>A0A6G1DJM5</accession>
<name>A0A6G1DJM5_9ORYZ</name>
<dbReference type="EMBL" id="SPHZ02000006">
    <property type="protein sequence ID" value="KAF0911933.1"/>
    <property type="molecule type" value="Genomic_DNA"/>
</dbReference>
<sequence length="62" mass="6865">KRSVGRQRKLRIKGCLETGGKTSAKSDGKKKKMVTGPITCKRCSEKGHRQTSYKCPLNGTKK</sequence>
<protein>
    <recommendedName>
        <fullName evidence="3">Zinc knuckle domain-containing protein</fullName>
    </recommendedName>
</protein>
<organism evidence="1 2">
    <name type="scientific">Oryza meyeriana var. granulata</name>
    <dbReference type="NCBI Taxonomy" id="110450"/>
    <lineage>
        <taxon>Eukaryota</taxon>
        <taxon>Viridiplantae</taxon>
        <taxon>Streptophyta</taxon>
        <taxon>Embryophyta</taxon>
        <taxon>Tracheophyta</taxon>
        <taxon>Spermatophyta</taxon>
        <taxon>Magnoliopsida</taxon>
        <taxon>Liliopsida</taxon>
        <taxon>Poales</taxon>
        <taxon>Poaceae</taxon>
        <taxon>BOP clade</taxon>
        <taxon>Oryzoideae</taxon>
        <taxon>Oryzeae</taxon>
        <taxon>Oryzinae</taxon>
        <taxon>Oryza</taxon>
        <taxon>Oryza meyeriana</taxon>
    </lineage>
</organism>
<evidence type="ECO:0000313" key="1">
    <source>
        <dbReference type="EMBL" id="KAF0911933.1"/>
    </source>
</evidence>